<evidence type="ECO:0000313" key="2">
    <source>
        <dbReference type="EMBL" id="MCE7006595.1"/>
    </source>
</evidence>
<gene>
    <name evidence="2" type="ORF">LWC34_27750</name>
</gene>
<feature type="compositionally biased region" description="Polar residues" evidence="1">
    <location>
        <begin position="9"/>
        <end position="19"/>
    </location>
</feature>
<comment type="caution">
    <text evidence="2">The sequence shown here is derived from an EMBL/GenBank/DDBJ whole genome shotgun (WGS) entry which is preliminary data.</text>
</comment>
<reference evidence="2 3" key="1">
    <citation type="submission" date="2021-12" db="EMBL/GenBank/DDBJ databases">
        <title>Genome sequence of Kibdelosporangium philippinense ATCC 49844.</title>
        <authorList>
            <person name="Fedorov E.A."/>
            <person name="Omeragic M."/>
            <person name="Shalygina K.F."/>
            <person name="Maclea K.S."/>
        </authorList>
    </citation>
    <scope>NUCLEOTIDE SEQUENCE [LARGE SCALE GENOMIC DNA]</scope>
    <source>
        <strain evidence="2 3">ATCC 49844</strain>
    </source>
</reference>
<evidence type="ECO:0000313" key="3">
    <source>
        <dbReference type="Proteomes" id="UP001521150"/>
    </source>
</evidence>
<dbReference type="Proteomes" id="UP001521150">
    <property type="component" value="Unassembled WGS sequence"/>
</dbReference>
<feature type="region of interest" description="Disordered" evidence="1">
    <location>
        <begin position="1"/>
        <end position="22"/>
    </location>
</feature>
<protein>
    <submittedName>
        <fullName evidence="2">Uncharacterized protein</fullName>
    </submittedName>
</protein>
<name>A0ABS8ZI34_9PSEU</name>
<organism evidence="2 3">
    <name type="scientific">Kibdelosporangium philippinense</name>
    <dbReference type="NCBI Taxonomy" id="211113"/>
    <lineage>
        <taxon>Bacteria</taxon>
        <taxon>Bacillati</taxon>
        <taxon>Actinomycetota</taxon>
        <taxon>Actinomycetes</taxon>
        <taxon>Pseudonocardiales</taxon>
        <taxon>Pseudonocardiaceae</taxon>
        <taxon>Kibdelosporangium</taxon>
    </lineage>
</organism>
<accession>A0ABS8ZI34</accession>
<keyword evidence="3" id="KW-1185">Reference proteome</keyword>
<sequence>MAQAWNRAVNDQSHLASGDTSGGLMSTHLRRSLVIPEAPSRVSQYEALDRYYQGMANIVHGARIAEVANQCLYELDDQIQDAAERGRSLLALGLAERNMVAFSRAAGLFIEDYVTRPVRRGHW</sequence>
<dbReference type="EMBL" id="JAJVCN010000002">
    <property type="protein sequence ID" value="MCE7006595.1"/>
    <property type="molecule type" value="Genomic_DNA"/>
</dbReference>
<proteinExistence type="predicted"/>
<dbReference type="RefSeq" id="WP_233728052.1">
    <property type="nucleotide sequence ID" value="NZ_JAJVCN010000002.1"/>
</dbReference>
<evidence type="ECO:0000256" key="1">
    <source>
        <dbReference type="SAM" id="MobiDB-lite"/>
    </source>
</evidence>